<dbReference type="NCBIfam" id="TIGR00042">
    <property type="entry name" value="RdgB/HAM1 family non-canonical purine NTP pyrophosphatase"/>
    <property type="match status" value="1"/>
</dbReference>
<keyword evidence="7 10" id="KW-0546">Nucleotide metabolism</keyword>
<keyword evidence="13" id="KW-1185">Reference proteome</keyword>
<dbReference type="Pfam" id="PF01725">
    <property type="entry name" value="Ham1p_like"/>
    <property type="match status" value="1"/>
</dbReference>
<keyword evidence="5 10" id="KW-0378">Hydrolase</keyword>
<dbReference type="GO" id="GO:0046872">
    <property type="term" value="F:metal ion binding"/>
    <property type="evidence" value="ECO:0007669"/>
    <property type="project" value="UniProtKB-KW"/>
</dbReference>
<accession>A0A1N7KRL8</accession>
<keyword evidence="3 10" id="KW-0479">Metal-binding</keyword>
<evidence type="ECO:0000256" key="11">
    <source>
        <dbReference type="RuleBase" id="RU003781"/>
    </source>
</evidence>
<evidence type="ECO:0000313" key="12">
    <source>
        <dbReference type="EMBL" id="SIS64195.1"/>
    </source>
</evidence>
<keyword evidence="6 10" id="KW-0460">Magnesium</keyword>
<proteinExistence type="inferred from homology"/>
<dbReference type="InterPro" id="IPR002637">
    <property type="entry name" value="RdgB/HAM1"/>
</dbReference>
<evidence type="ECO:0000313" key="13">
    <source>
        <dbReference type="Proteomes" id="UP000186156"/>
    </source>
</evidence>
<comment type="catalytic activity">
    <reaction evidence="8 10">
        <text>dITP + H2O = dIMP + diphosphate + H(+)</text>
        <dbReference type="Rhea" id="RHEA:28342"/>
        <dbReference type="ChEBI" id="CHEBI:15377"/>
        <dbReference type="ChEBI" id="CHEBI:15378"/>
        <dbReference type="ChEBI" id="CHEBI:33019"/>
        <dbReference type="ChEBI" id="CHEBI:61194"/>
        <dbReference type="ChEBI" id="CHEBI:61382"/>
        <dbReference type="EC" id="3.6.1.66"/>
    </reaction>
</comment>
<dbReference type="STRING" id="252246.SAMN05421799_102136"/>
<keyword evidence="4 10" id="KW-0547">Nucleotide-binding</keyword>
<gene>
    <name evidence="12" type="ORF">SAMN05421799_102136</name>
</gene>
<dbReference type="GO" id="GO:0017111">
    <property type="term" value="F:ribonucleoside triphosphate phosphatase activity"/>
    <property type="evidence" value="ECO:0007669"/>
    <property type="project" value="InterPro"/>
</dbReference>
<evidence type="ECO:0000256" key="10">
    <source>
        <dbReference type="HAMAP-Rule" id="MF_01405"/>
    </source>
</evidence>
<comment type="function">
    <text evidence="10">Pyrophosphatase that catalyzes the hydrolysis of nucleoside triphosphates to their monophosphate derivatives, with a high preference for the non-canonical purine nucleotides XTP (xanthosine triphosphate), dITP (deoxyinosine triphosphate) and ITP. Seems to function as a house-cleaning enzyme that removes non-canonical purine nucleotides from the nucleotide pool, thus preventing their incorporation into DNA/RNA and avoiding chromosomal lesions.</text>
</comment>
<dbReference type="GO" id="GO:0036220">
    <property type="term" value="F:ITP diphosphatase activity"/>
    <property type="evidence" value="ECO:0007669"/>
    <property type="project" value="UniProtKB-UniRule"/>
</dbReference>
<comment type="subunit">
    <text evidence="2 10">Homodimer.</text>
</comment>
<comment type="catalytic activity">
    <reaction evidence="10">
        <text>ITP + H2O = IMP + diphosphate + H(+)</text>
        <dbReference type="Rhea" id="RHEA:29399"/>
        <dbReference type="ChEBI" id="CHEBI:15377"/>
        <dbReference type="ChEBI" id="CHEBI:15378"/>
        <dbReference type="ChEBI" id="CHEBI:33019"/>
        <dbReference type="ChEBI" id="CHEBI:58053"/>
        <dbReference type="ChEBI" id="CHEBI:61402"/>
        <dbReference type="EC" id="3.6.1.66"/>
    </reaction>
</comment>
<feature type="binding site" evidence="10">
    <location>
        <position position="68"/>
    </location>
    <ligand>
        <name>substrate</name>
    </ligand>
</feature>
<dbReference type="GO" id="GO:0005829">
    <property type="term" value="C:cytosol"/>
    <property type="evidence" value="ECO:0007669"/>
    <property type="project" value="TreeGrafter"/>
</dbReference>
<dbReference type="Proteomes" id="UP000186156">
    <property type="component" value="Unassembled WGS sequence"/>
</dbReference>
<name>A0A1N7KRL8_9BACL</name>
<dbReference type="HAMAP" id="MF_01405">
    <property type="entry name" value="Non_canon_purine_NTPase"/>
    <property type="match status" value="1"/>
</dbReference>
<evidence type="ECO:0000256" key="4">
    <source>
        <dbReference type="ARBA" id="ARBA00022741"/>
    </source>
</evidence>
<dbReference type="PANTHER" id="PTHR11067">
    <property type="entry name" value="INOSINE TRIPHOSPHATE PYROPHOSPHATASE/HAM1 PROTEIN"/>
    <property type="match status" value="1"/>
</dbReference>
<protein>
    <recommendedName>
        <fullName evidence="10">dITP/XTP pyrophosphatase</fullName>
        <ecNumber evidence="10">3.6.1.66</ecNumber>
    </recommendedName>
    <alternativeName>
        <fullName evidence="10">Non-canonical purine NTP pyrophosphatase</fullName>
    </alternativeName>
    <alternativeName>
        <fullName evidence="10">Non-standard purine NTP pyrophosphatase</fullName>
    </alternativeName>
    <alternativeName>
        <fullName evidence="10">Nucleoside-triphosphate diphosphatase</fullName>
    </alternativeName>
    <alternativeName>
        <fullName evidence="10">Nucleoside-triphosphate pyrophosphatase</fullName>
        <shortName evidence="10">NTPase</shortName>
    </alternativeName>
</protein>
<evidence type="ECO:0000256" key="6">
    <source>
        <dbReference type="ARBA" id="ARBA00022842"/>
    </source>
</evidence>
<evidence type="ECO:0000256" key="9">
    <source>
        <dbReference type="ARBA" id="ARBA00052017"/>
    </source>
</evidence>
<dbReference type="PANTHER" id="PTHR11067:SF9">
    <property type="entry name" value="INOSINE TRIPHOSPHATE PYROPHOSPHATASE"/>
    <property type="match status" value="1"/>
</dbReference>
<dbReference type="InterPro" id="IPR029001">
    <property type="entry name" value="ITPase-like_fam"/>
</dbReference>
<evidence type="ECO:0000256" key="2">
    <source>
        <dbReference type="ARBA" id="ARBA00011738"/>
    </source>
</evidence>
<evidence type="ECO:0000256" key="3">
    <source>
        <dbReference type="ARBA" id="ARBA00022723"/>
    </source>
</evidence>
<dbReference type="InterPro" id="IPR020922">
    <property type="entry name" value="dITP/XTP_pyrophosphatase"/>
</dbReference>
<evidence type="ECO:0000256" key="8">
    <source>
        <dbReference type="ARBA" id="ARBA00051875"/>
    </source>
</evidence>
<dbReference type="GO" id="GO:0036222">
    <property type="term" value="F:XTP diphosphatase activity"/>
    <property type="evidence" value="ECO:0007669"/>
    <property type="project" value="UniProtKB-UniRule"/>
</dbReference>
<feature type="binding site" evidence="10">
    <location>
        <position position="173"/>
    </location>
    <ligand>
        <name>substrate</name>
    </ligand>
</feature>
<dbReference type="GO" id="GO:0009146">
    <property type="term" value="P:purine nucleoside triphosphate catabolic process"/>
    <property type="evidence" value="ECO:0007669"/>
    <property type="project" value="UniProtKB-UniRule"/>
</dbReference>
<comment type="cofactor">
    <cofactor evidence="10">
        <name>Mg(2+)</name>
        <dbReference type="ChEBI" id="CHEBI:18420"/>
    </cofactor>
    <text evidence="10">Binds 1 Mg(2+) ion per subunit.</text>
</comment>
<evidence type="ECO:0000256" key="7">
    <source>
        <dbReference type="ARBA" id="ARBA00023080"/>
    </source>
</evidence>
<organism evidence="12 13">
    <name type="scientific">Alicyclobacillus vulcanalis</name>
    <dbReference type="NCBI Taxonomy" id="252246"/>
    <lineage>
        <taxon>Bacteria</taxon>
        <taxon>Bacillati</taxon>
        <taxon>Bacillota</taxon>
        <taxon>Bacilli</taxon>
        <taxon>Bacillales</taxon>
        <taxon>Alicyclobacillaceae</taxon>
        <taxon>Alicyclobacillus</taxon>
    </lineage>
</organism>
<dbReference type="GO" id="GO:0009117">
    <property type="term" value="P:nucleotide metabolic process"/>
    <property type="evidence" value="ECO:0007669"/>
    <property type="project" value="UniProtKB-KW"/>
</dbReference>
<dbReference type="EMBL" id="FTOO01000002">
    <property type="protein sequence ID" value="SIS64195.1"/>
    <property type="molecule type" value="Genomic_DNA"/>
</dbReference>
<dbReference type="EC" id="3.6.1.66" evidence="10"/>
<feature type="active site" description="Proton acceptor" evidence="10">
    <location>
        <position position="67"/>
    </location>
</feature>
<comment type="caution">
    <text evidence="10">Lacks conserved residue(s) required for the propagation of feature annotation.</text>
</comment>
<evidence type="ECO:0000256" key="1">
    <source>
        <dbReference type="ARBA" id="ARBA00008023"/>
    </source>
</evidence>
<dbReference type="GO" id="GO:0035870">
    <property type="term" value="F:dITP diphosphatase activity"/>
    <property type="evidence" value="ECO:0007669"/>
    <property type="project" value="UniProtKB-UniRule"/>
</dbReference>
<dbReference type="RefSeq" id="WP_234969510.1">
    <property type="nucleotide sequence ID" value="NZ_FTOO01000002.1"/>
</dbReference>
<feature type="binding site" evidence="10">
    <location>
        <begin position="178"/>
        <end position="179"/>
    </location>
    <ligand>
        <name>substrate</name>
    </ligand>
</feature>
<dbReference type="CDD" id="cd00515">
    <property type="entry name" value="HAM1"/>
    <property type="match status" value="1"/>
</dbReference>
<dbReference type="AlphaFoldDB" id="A0A1N7KRL8"/>
<sequence length="207" mass="22600">MMRLVLATQNPNKVREFSELLESRVDLVALPPGLPKAPETGDTFLDNARQKAMFYAAHVGGFVVADDSGLVVPALDGEPGVFSARYAGEGADDRANNEKLIRALRAKGLRRAEARFVCALVVASERESVIEVEAWVDGHVHDEPRGENGFGYDPLFSPEGEARRFAEMSAEEKHRFSHRARAARMLLARLSSAGQATGLGWRGEPLS</sequence>
<feature type="binding site" evidence="10">
    <location>
        <begin position="150"/>
        <end position="153"/>
    </location>
    <ligand>
        <name>substrate</name>
    </ligand>
</feature>
<comment type="similarity">
    <text evidence="1 10 11">Belongs to the HAM1 NTPase family.</text>
</comment>
<evidence type="ECO:0000256" key="5">
    <source>
        <dbReference type="ARBA" id="ARBA00022801"/>
    </source>
</evidence>
<dbReference type="Gene3D" id="3.90.950.10">
    <property type="match status" value="1"/>
</dbReference>
<dbReference type="SUPFAM" id="SSF52972">
    <property type="entry name" value="ITPase-like"/>
    <property type="match status" value="1"/>
</dbReference>
<dbReference type="FunFam" id="3.90.950.10:FF:000001">
    <property type="entry name" value="dITP/XTP pyrophosphatase"/>
    <property type="match status" value="1"/>
</dbReference>
<feature type="binding site" evidence="10">
    <location>
        <begin position="8"/>
        <end position="13"/>
    </location>
    <ligand>
        <name>substrate</name>
    </ligand>
</feature>
<dbReference type="GO" id="GO:0000166">
    <property type="term" value="F:nucleotide binding"/>
    <property type="evidence" value="ECO:0007669"/>
    <property type="project" value="UniProtKB-KW"/>
</dbReference>
<reference evidence="13" key="1">
    <citation type="submission" date="2017-01" db="EMBL/GenBank/DDBJ databases">
        <authorList>
            <person name="Varghese N."/>
            <person name="Submissions S."/>
        </authorList>
    </citation>
    <scope>NUCLEOTIDE SEQUENCE [LARGE SCALE GENOMIC DNA]</scope>
    <source>
        <strain evidence="13">DSM 16176</strain>
    </source>
</reference>
<comment type="catalytic activity">
    <reaction evidence="9 10">
        <text>XTP + H2O = XMP + diphosphate + H(+)</text>
        <dbReference type="Rhea" id="RHEA:28610"/>
        <dbReference type="ChEBI" id="CHEBI:15377"/>
        <dbReference type="ChEBI" id="CHEBI:15378"/>
        <dbReference type="ChEBI" id="CHEBI:33019"/>
        <dbReference type="ChEBI" id="CHEBI:57464"/>
        <dbReference type="ChEBI" id="CHEBI:61314"/>
        <dbReference type="EC" id="3.6.1.66"/>
    </reaction>
</comment>
<feature type="binding site" evidence="10">
    <location>
        <position position="67"/>
    </location>
    <ligand>
        <name>Mg(2+)</name>
        <dbReference type="ChEBI" id="CHEBI:18420"/>
    </ligand>
</feature>